<protein>
    <submittedName>
        <fullName evidence="1">Uncharacterized protein</fullName>
    </submittedName>
</protein>
<gene>
    <name evidence="1" type="ORF">Edafosvirus11_14</name>
</gene>
<evidence type="ECO:0000313" key="1">
    <source>
        <dbReference type="EMBL" id="AYV78379.1"/>
    </source>
</evidence>
<organism evidence="1">
    <name type="scientific">Edafosvirus sp</name>
    <dbReference type="NCBI Taxonomy" id="2487765"/>
    <lineage>
        <taxon>Viruses</taxon>
        <taxon>Varidnaviria</taxon>
        <taxon>Bamfordvirae</taxon>
        <taxon>Nucleocytoviricota</taxon>
        <taxon>Megaviricetes</taxon>
        <taxon>Imitervirales</taxon>
        <taxon>Mimiviridae</taxon>
        <taxon>Klosneuvirinae</taxon>
    </lineage>
</organism>
<sequence>MAHKLLISRYKPIEIFTVPPLVNERKINLEYKIAERIKEANKKRRTVHQV</sequence>
<reference evidence="1" key="1">
    <citation type="submission" date="2018-10" db="EMBL/GenBank/DDBJ databases">
        <title>Hidden diversity of soil giant viruses.</title>
        <authorList>
            <person name="Schulz F."/>
            <person name="Alteio L."/>
            <person name="Goudeau D."/>
            <person name="Ryan E.M."/>
            <person name="Malmstrom R.R."/>
            <person name="Blanchard J."/>
            <person name="Woyke T."/>
        </authorList>
    </citation>
    <scope>NUCLEOTIDE SEQUENCE</scope>
    <source>
        <strain evidence="1">EDV1</strain>
    </source>
</reference>
<dbReference type="EMBL" id="MK072076">
    <property type="protein sequence ID" value="AYV78379.1"/>
    <property type="molecule type" value="Genomic_DNA"/>
</dbReference>
<proteinExistence type="predicted"/>
<name>A0A3G4ZYA0_9VIRU</name>
<accession>A0A3G4ZYA0</accession>